<dbReference type="GO" id="GO:0005815">
    <property type="term" value="C:microtubule organizing center"/>
    <property type="evidence" value="ECO:0007669"/>
    <property type="project" value="UniProtKB-SubCell"/>
</dbReference>
<evidence type="ECO:0000256" key="6">
    <source>
        <dbReference type="SAM" id="Coils"/>
    </source>
</evidence>
<dbReference type="GO" id="GO:0005737">
    <property type="term" value="C:cytoplasm"/>
    <property type="evidence" value="ECO:0007669"/>
    <property type="project" value="UniProtKB-ARBA"/>
</dbReference>
<evidence type="ECO:0000256" key="2">
    <source>
        <dbReference type="ARBA" id="ARBA00022490"/>
    </source>
</evidence>
<evidence type="ECO:0000256" key="1">
    <source>
        <dbReference type="ARBA" id="ARBA00004267"/>
    </source>
</evidence>
<keyword evidence="3" id="KW-0597">Phosphoprotein</keyword>
<dbReference type="AlphaFoldDB" id="A0A066VUR7"/>
<name>A0A066VUR7_TILAU</name>
<dbReference type="HOGENOM" id="CLU_1161840_0_0_1"/>
<keyword evidence="2" id="KW-0963">Cytoplasm</keyword>
<dbReference type="EMBL" id="JMSN01000042">
    <property type="protein sequence ID" value="KDN45457.1"/>
    <property type="molecule type" value="Genomic_DNA"/>
</dbReference>
<gene>
    <name evidence="8" type="ORF">K437DRAFT_121632</name>
</gene>
<sequence>MMSKLIEKDQQIQSLAGDRDRLKEIRAGVLASIASLDEDLQKAKEQSVQYGEELAKLKAQREGERKIQEGEKRWLESIRTDAELALQRKVRELATMESKLASLEEEMTEHKCPSIVGLEDLHSKHSREAKGLMVQIRYLKTKFMRESDLRADMIHQKAYLTKLVGGLERNEAATLKFISDIGISRNIPPAAKYGASRFRQVALAVRAVSRMKLMSQRWQQTLRVRDAVREAHAAARNLK</sequence>
<keyword evidence="4 6" id="KW-0175">Coiled coil</keyword>
<organism evidence="8 9">
    <name type="scientific">Tilletiaria anomala (strain ATCC 24038 / CBS 436.72 / UBC 951)</name>
    <dbReference type="NCBI Taxonomy" id="1037660"/>
    <lineage>
        <taxon>Eukaryota</taxon>
        <taxon>Fungi</taxon>
        <taxon>Dikarya</taxon>
        <taxon>Basidiomycota</taxon>
        <taxon>Ustilaginomycotina</taxon>
        <taxon>Exobasidiomycetes</taxon>
        <taxon>Georgefischeriales</taxon>
        <taxon>Tilletiariaceae</taxon>
        <taxon>Tilletiaria</taxon>
    </lineage>
</organism>
<proteinExistence type="predicted"/>
<evidence type="ECO:0000256" key="3">
    <source>
        <dbReference type="ARBA" id="ARBA00022553"/>
    </source>
</evidence>
<comment type="caution">
    <text evidence="8">The sequence shown here is derived from an EMBL/GenBank/DDBJ whole genome shotgun (WGS) entry which is preliminary data.</text>
</comment>
<protein>
    <recommendedName>
        <fullName evidence="7">Pericentrin/AKAP-450 centrosomal targeting domain-containing protein</fullName>
    </recommendedName>
</protein>
<dbReference type="OMA" id="HERTTKQ"/>
<comment type="subcellular location">
    <subcellularLocation>
        <location evidence="1">Cytoplasm</location>
        <location evidence="1">Cytoskeleton</location>
        <location evidence="1">Microtubule organizing center</location>
    </subcellularLocation>
</comment>
<keyword evidence="5" id="KW-0206">Cytoskeleton</keyword>
<evidence type="ECO:0000256" key="5">
    <source>
        <dbReference type="ARBA" id="ARBA00023212"/>
    </source>
</evidence>
<accession>A0A066VUR7</accession>
<dbReference type="RefSeq" id="XP_013243190.1">
    <property type="nucleotide sequence ID" value="XM_013387736.1"/>
</dbReference>
<evidence type="ECO:0000313" key="9">
    <source>
        <dbReference type="Proteomes" id="UP000027361"/>
    </source>
</evidence>
<keyword evidence="9" id="KW-1185">Reference proteome</keyword>
<evidence type="ECO:0000313" key="8">
    <source>
        <dbReference type="EMBL" id="KDN45457.1"/>
    </source>
</evidence>
<feature type="domain" description="Pericentrin/AKAP-450 centrosomal targeting" evidence="7">
    <location>
        <begin position="142"/>
        <end position="218"/>
    </location>
</feature>
<dbReference type="Pfam" id="PF10495">
    <property type="entry name" value="PACT_coil_coil"/>
    <property type="match status" value="1"/>
</dbReference>
<dbReference type="OrthoDB" id="2020852at2759"/>
<reference evidence="8 9" key="1">
    <citation type="submission" date="2014-05" db="EMBL/GenBank/DDBJ databases">
        <title>Draft genome sequence of a rare smut relative, Tilletiaria anomala UBC 951.</title>
        <authorList>
            <consortium name="DOE Joint Genome Institute"/>
            <person name="Toome M."/>
            <person name="Kuo A."/>
            <person name="Henrissat B."/>
            <person name="Lipzen A."/>
            <person name="Tritt A."/>
            <person name="Yoshinaga Y."/>
            <person name="Zane M."/>
            <person name="Barry K."/>
            <person name="Grigoriev I.V."/>
            <person name="Spatafora J.W."/>
            <person name="Aimea M.C."/>
        </authorList>
    </citation>
    <scope>NUCLEOTIDE SEQUENCE [LARGE SCALE GENOMIC DNA]</scope>
    <source>
        <strain evidence="8 9">UBC 951</strain>
    </source>
</reference>
<dbReference type="InParanoid" id="A0A066VUR7"/>
<evidence type="ECO:0000259" key="7">
    <source>
        <dbReference type="Pfam" id="PF10495"/>
    </source>
</evidence>
<feature type="coiled-coil region" evidence="6">
    <location>
        <begin position="33"/>
        <end position="60"/>
    </location>
</feature>
<dbReference type="STRING" id="1037660.A0A066VUR7"/>
<evidence type="ECO:0000256" key="4">
    <source>
        <dbReference type="ARBA" id="ARBA00023054"/>
    </source>
</evidence>
<dbReference type="GeneID" id="25261386"/>
<dbReference type="Proteomes" id="UP000027361">
    <property type="component" value="Unassembled WGS sequence"/>
</dbReference>
<dbReference type="InterPro" id="IPR019528">
    <property type="entry name" value="PACT_domain"/>
</dbReference>